<gene>
    <name evidence="1" type="ORF">ACFOU2_06225</name>
</gene>
<sequence>MEESKSLSMFNKKEAEWSTSDNPVFQVYQEDILVAEVRGTDPAIQRIIPMRELNDYEESKLHEYIGHFCSKS</sequence>
<name>A0ABV8B1Q4_9BACI</name>
<keyword evidence="2" id="KW-1185">Reference proteome</keyword>
<comment type="caution">
    <text evidence="1">The sequence shown here is derived from an EMBL/GenBank/DDBJ whole genome shotgun (WGS) entry which is preliminary data.</text>
</comment>
<reference evidence="2" key="1">
    <citation type="journal article" date="2019" name="Int. J. Syst. Evol. Microbiol.">
        <title>The Global Catalogue of Microorganisms (GCM) 10K type strain sequencing project: providing services to taxonomists for standard genome sequencing and annotation.</title>
        <authorList>
            <consortium name="The Broad Institute Genomics Platform"/>
            <consortium name="The Broad Institute Genome Sequencing Center for Infectious Disease"/>
            <person name="Wu L."/>
            <person name="Ma J."/>
        </authorList>
    </citation>
    <scope>NUCLEOTIDE SEQUENCE [LARGE SCALE GENOMIC DNA]</scope>
    <source>
        <strain evidence="2">CCUG 61889</strain>
    </source>
</reference>
<proteinExistence type="predicted"/>
<accession>A0ABV8B1Q4</accession>
<dbReference type="EMBL" id="JBHRZT010000020">
    <property type="protein sequence ID" value="MFC3883131.1"/>
    <property type="molecule type" value="Genomic_DNA"/>
</dbReference>
<dbReference type="Proteomes" id="UP001595752">
    <property type="component" value="Unassembled WGS sequence"/>
</dbReference>
<dbReference type="RefSeq" id="WP_377913230.1">
    <property type="nucleotide sequence ID" value="NZ_JBHRZT010000020.1"/>
</dbReference>
<organism evidence="1 2">
    <name type="scientific">Bacillus songklensis</name>
    <dbReference type="NCBI Taxonomy" id="1069116"/>
    <lineage>
        <taxon>Bacteria</taxon>
        <taxon>Bacillati</taxon>
        <taxon>Bacillota</taxon>
        <taxon>Bacilli</taxon>
        <taxon>Bacillales</taxon>
        <taxon>Bacillaceae</taxon>
        <taxon>Bacillus</taxon>
    </lineage>
</organism>
<evidence type="ECO:0000313" key="2">
    <source>
        <dbReference type="Proteomes" id="UP001595752"/>
    </source>
</evidence>
<protein>
    <submittedName>
        <fullName evidence="1">Uncharacterized protein</fullName>
    </submittedName>
</protein>
<evidence type="ECO:0000313" key="1">
    <source>
        <dbReference type="EMBL" id="MFC3883131.1"/>
    </source>
</evidence>